<evidence type="ECO:0000256" key="3">
    <source>
        <dbReference type="ARBA" id="ARBA00023242"/>
    </source>
</evidence>
<proteinExistence type="predicted"/>
<feature type="region of interest" description="Disordered" evidence="5">
    <location>
        <begin position="221"/>
        <end position="262"/>
    </location>
</feature>
<name>A0A9J6G6Y6_HAELO</name>
<dbReference type="GO" id="GO:0030182">
    <property type="term" value="P:neuron differentiation"/>
    <property type="evidence" value="ECO:0007669"/>
    <property type="project" value="TreeGrafter"/>
</dbReference>
<dbReference type="PANTHER" id="PTHR10270">
    <property type="entry name" value="SOX TRANSCRIPTION FACTOR"/>
    <property type="match status" value="1"/>
</dbReference>
<evidence type="ECO:0000256" key="2">
    <source>
        <dbReference type="ARBA" id="ARBA00023125"/>
    </source>
</evidence>
<dbReference type="CDD" id="cd22028">
    <property type="entry name" value="HMG-box_SoxA_SoxB_SoxG"/>
    <property type="match status" value="1"/>
</dbReference>
<comment type="caution">
    <text evidence="7">The sequence shown here is derived from an EMBL/GenBank/DDBJ whole genome shotgun (WGS) entry which is preliminary data.</text>
</comment>
<dbReference type="Gene3D" id="1.10.30.10">
    <property type="entry name" value="High mobility group box domain"/>
    <property type="match status" value="1"/>
</dbReference>
<evidence type="ECO:0000256" key="5">
    <source>
        <dbReference type="SAM" id="MobiDB-lite"/>
    </source>
</evidence>
<dbReference type="PANTHER" id="PTHR10270:SF327">
    <property type="entry name" value="PROTEIN CBG16280"/>
    <property type="match status" value="1"/>
</dbReference>
<feature type="compositionally biased region" description="Low complexity" evidence="5">
    <location>
        <begin position="247"/>
        <end position="259"/>
    </location>
</feature>
<feature type="region of interest" description="Disordered" evidence="5">
    <location>
        <begin position="1"/>
        <end position="25"/>
    </location>
</feature>
<keyword evidence="8" id="KW-1185">Reference proteome</keyword>
<evidence type="ECO:0000313" key="7">
    <source>
        <dbReference type="EMBL" id="KAH9371037.1"/>
    </source>
</evidence>
<dbReference type="GO" id="GO:0000978">
    <property type="term" value="F:RNA polymerase II cis-regulatory region sequence-specific DNA binding"/>
    <property type="evidence" value="ECO:0007669"/>
    <property type="project" value="TreeGrafter"/>
</dbReference>
<organism evidence="7 8">
    <name type="scientific">Haemaphysalis longicornis</name>
    <name type="common">Bush tick</name>
    <dbReference type="NCBI Taxonomy" id="44386"/>
    <lineage>
        <taxon>Eukaryota</taxon>
        <taxon>Metazoa</taxon>
        <taxon>Ecdysozoa</taxon>
        <taxon>Arthropoda</taxon>
        <taxon>Chelicerata</taxon>
        <taxon>Arachnida</taxon>
        <taxon>Acari</taxon>
        <taxon>Parasitiformes</taxon>
        <taxon>Ixodida</taxon>
        <taxon>Ixodoidea</taxon>
        <taxon>Ixodidae</taxon>
        <taxon>Haemaphysalinae</taxon>
        <taxon>Haemaphysalis</taxon>
    </lineage>
</organism>
<gene>
    <name evidence="7" type="ORF">HPB48_003989</name>
</gene>
<keyword evidence="3 4" id="KW-0539">Nucleus</keyword>
<dbReference type="GO" id="GO:0007420">
    <property type="term" value="P:brain development"/>
    <property type="evidence" value="ECO:0007669"/>
    <property type="project" value="TreeGrafter"/>
</dbReference>
<dbReference type="GO" id="GO:0000122">
    <property type="term" value="P:negative regulation of transcription by RNA polymerase II"/>
    <property type="evidence" value="ECO:0007669"/>
    <property type="project" value="TreeGrafter"/>
</dbReference>
<keyword evidence="2 4" id="KW-0238">DNA-binding</keyword>
<dbReference type="EMBL" id="JABSTR010000005">
    <property type="protein sequence ID" value="KAH9371037.1"/>
    <property type="molecule type" value="Genomic_DNA"/>
</dbReference>
<feature type="domain" description="HMG box" evidence="6">
    <location>
        <begin position="262"/>
        <end position="330"/>
    </location>
</feature>
<reference evidence="7 8" key="1">
    <citation type="journal article" date="2020" name="Cell">
        <title>Large-Scale Comparative Analyses of Tick Genomes Elucidate Their Genetic Diversity and Vector Capacities.</title>
        <authorList>
            <consortium name="Tick Genome and Microbiome Consortium (TIGMIC)"/>
            <person name="Jia N."/>
            <person name="Wang J."/>
            <person name="Shi W."/>
            <person name="Du L."/>
            <person name="Sun Y."/>
            <person name="Zhan W."/>
            <person name="Jiang J.F."/>
            <person name="Wang Q."/>
            <person name="Zhang B."/>
            <person name="Ji P."/>
            <person name="Bell-Sakyi L."/>
            <person name="Cui X.M."/>
            <person name="Yuan T.T."/>
            <person name="Jiang B.G."/>
            <person name="Yang W.F."/>
            <person name="Lam T.T."/>
            <person name="Chang Q.C."/>
            <person name="Ding S.J."/>
            <person name="Wang X.J."/>
            <person name="Zhu J.G."/>
            <person name="Ruan X.D."/>
            <person name="Zhao L."/>
            <person name="Wei J.T."/>
            <person name="Ye R.Z."/>
            <person name="Que T.C."/>
            <person name="Du C.H."/>
            <person name="Zhou Y.H."/>
            <person name="Cheng J.X."/>
            <person name="Dai P.F."/>
            <person name="Guo W.B."/>
            <person name="Han X.H."/>
            <person name="Huang E.J."/>
            <person name="Li L.F."/>
            <person name="Wei W."/>
            <person name="Gao Y.C."/>
            <person name="Liu J.Z."/>
            <person name="Shao H.Z."/>
            <person name="Wang X."/>
            <person name="Wang C.C."/>
            <person name="Yang T.C."/>
            <person name="Huo Q.B."/>
            <person name="Li W."/>
            <person name="Chen H.Y."/>
            <person name="Chen S.E."/>
            <person name="Zhou L.G."/>
            <person name="Ni X.B."/>
            <person name="Tian J.H."/>
            <person name="Sheng Y."/>
            <person name="Liu T."/>
            <person name="Pan Y.S."/>
            <person name="Xia L.Y."/>
            <person name="Li J."/>
            <person name="Zhao F."/>
            <person name="Cao W.C."/>
        </authorList>
    </citation>
    <scope>NUCLEOTIDE SEQUENCE [LARGE SCALE GENOMIC DNA]</scope>
    <source>
        <strain evidence="7">HaeL-2018</strain>
    </source>
</reference>
<dbReference type="InterPro" id="IPR009071">
    <property type="entry name" value="HMG_box_dom"/>
</dbReference>
<evidence type="ECO:0000256" key="1">
    <source>
        <dbReference type="ARBA" id="ARBA00004123"/>
    </source>
</evidence>
<feature type="compositionally biased region" description="Low complexity" evidence="5">
    <location>
        <begin position="436"/>
        <end position="465"/>
    </location>
</feature>
<dbReference type="InterPro" id="IPR050140">
    <property type="entry name" value="SRY-related_HMG-box_TF-like"/>
</dbReference>
<feature type="compositionally biased region" description="Low complexity" evidence="5">
    <location>
        <begin position="390"/>
        <end position="414"/>
    </location>
</feature>
<sequence>MIGPADPVTSGATGSRRLNRPITKRRSKRINLRAARLLRAAAGGGREKAADANLAGFSSPFVFAAPTATRSPFFFFFFETPGPPAAAAAAGVGGGTSATRVGGGSSSFPATPLLLPSNGWAANCRRDVDQAHTSERSPRALPLHDTELRPRFACGHVGVGSPQVQGIKIASYPASVVSAAFPFAGFDYRFPYGTLPPPAAPRDSGAPHGIPLSLLDRGALGDLGARSSMPPTSVGGPSPLRPPLSSGPPSSASSSSSADSHVKRPMNAFMVWSRAQRRKIALENPKMHNSEISKRLGTEWKHLSESDKRPFIEEAKRLRALHMKEHPDYKYKPRRKPKSMLKKEAHHHRFPFALPYIPGPGDYLGLGLPRSLFSPHPRIAIPFPQHPAAAALQQQLPQHSPSPPSQARSASPRSCHAEENNNRPPSCDDASGGPKLSSPSPLLAASSPPASSASTTPTSDHAAPPAFKAFMPPSYASPYGPSASSAAAAAAASFYSAAGLSYLMPCGCGSPYAGGAADPNCRQHLGPPPPPVSSSSSSSPFFALNPFLKSVESGLPPGYAGHMAAAAAAAAAGSLLDDPQSLSTMPSAAAHLLGLYSSLARPKPHDARLEVSQLLFLGVVMYGCHVRIAK</sequence>
<evidence type="ECO:0000313" key="8">
    <source>
        <dbReference type="Proteomes" id="UP000821853"/>
    </source>
</evidence>
<dbReference type="InterPro" id="IPR036910">
    <property type="entry name" value="HMG_box_dom_sf"/>
</dbReference>
<evidence type="ECO:0000259" key="6">
    <source>
        <dbReference type="PROSITE" id="PS50118"/>
    </source>
</evidence>
<dbReference type="SUPFAM" id="SSF47095">
    <property type="entry name" value="HMG-box"/>
    <property type="match status" value="1"/>
</dbReference>
<evidence type="ECO:0000256" key="4">
    <source>
        <dbReference type="PROSITE-ProRule" id="PRU00267"/>
    </source>
</evidence>
<dbReference type="Pfam" id="PF00505">
    <property type="entry name" value="HMG_box"/>
    <property type="match status" value="1"/>
</dbReference>
<comment type="subcellular location">
    <subcellularLocation>
        <location evidence="1">Nucleus</location>
    </subcellularLocation>
</comment>
<dbReference type="OMA" id="DYRFPYG"/>
<feature type="region of interest" description="Disordered" evidence="5">
    <location>
        <begin position="390"/>
        <end position="465"/>
    </location>
</feature>
<dbReference type="AlphaFoldDB" id="A0A9J6G6Y6"/>
<dbReference type="SMART" id="SM00398">
    <property type="entry name" value="HMG"/>
    <property type="match status" value="1"/>
</dbReference>
<dbReference type="Proteomes" id="UP000821853">
    <property type="component" value="Chromosome 3"/>
</dbReference>
<dbReference type="FunFam" id="1.10.30.10:FF:000002">
    <property type="entry name" value="transcription factor Sox-2"/>
    <property type="match status" value="1"/>
</dbReference>
<feature type="DNA-binding region" description="HMG box" evidence="4">
    <location>
        <begin position="262"/>
        <end position="330"/>
    </location>
</feature>
<dbReference type="VEuPathDB" id="VectorBase:HLOH_040649"/>
<dbReference type="PROSITE" id="PS50118">
    <property type="entry name" value="HMG_BOX_2"/>
    <property type="match status" value="1"/>
</dbReference>
<accession>A0A9J6G6Y6</accession>
<dbReference type="GO" id="GO:0001228">
    <property type="term" value="F:DNA-binding transcription activator activity, RNA polymerase II-specific"/>
    <property type="evidence" value="ECO:0007669"/>
    <property type="project" value="TreeGrafter"/>
</dbReference>
<dbReference type="GO" id="GO:0005634">
    <property type="term" value="C:nucleus"/>
    <property type="evidence" value="ECO:0007669"/>
    <property type="project" value="UniProtKB-SubCell"/>
</dbReference>
<dbReference type="OrthoDB" id="1919336at2759"/>
<protein>
    <recommendedName>
        <fullName evidence="6">HMG box domain-containing protein</fullName>
    </recommendedName>
</protein>